<evidence type="ECO:0000313" key="8">
    <source>
        <dbReference type="Proteomes" id="UP000463470"/>
    </source>
</evidence>
<keyword evidence="7" id="KW-0347">Helicase</keyword>
<dbReference type="InterPro" id="IPR014001">
    <property type="entry name" value="Helicase_ATP-bd"/>
</dbReference>
<dbReference type="PROSITE" id="PS51192">
    <property type="entry name" value="HELICASE_ATP_BIND_1"/>
    <property type="match status" value="1"/>
</dbReference>
<protein>
    <submittedName>
        <fullName evidence="7">DEAD/DEAH box helicase family protein</fullName>
    </submittedName>
</protein>
<feature type="domain" description="Helicase C-terminal" evidence="6">
    <location>
        <begin position="578"/>
        <end position="743"/>
    </location>
</feature>
<dbReference type="PANTHER" id="PTHR30580:SF1">
    <property type="entry name" value="COMF OPERON PROTEIN 1"/>
    <property type="match status" value="1"/>
</dbReference>
<feature type="region of interest" description="Disordered" evidence="4">
    <location>
        <begin position="374"/>
        <end position="393"/>
    </location>
</feature>
<dbReference type="InterPro" id="IPR001650">
    <property type="entry name" value="Helicase_C-like"/>
</dbReference>
<name>A0A845L029_9FIRM</name>
<evidence type="ECO:0000256" key="2">
    <source>
        <dbReference type="ARBA" id="ARBA00022840"/>
    </source>
</evidence>
<dbReference type="Proteomes" id="UP000463470">
    <property type="component" value="Unassembled WGS sequence"/>
</dbReference>
<dbReference type="RefSeq" id="WP_161257002.1">
    <property type="nucleotide sequence ID" value="NZ_WXEY01000005.1"/>
</dbReference>
<feature type="domain" description="Helicase ATP-binding" evidence="5">
    <location>
        <begin position="393"/>
        <end position="545"/>
    </location>
</feature>
<dbReference type="GO" id="GO:0016787">
    <property type="term" value="F:hydrolase activity"/>
    <property type="evidence" value="ECO:0007669"/>
    <property type="project" value="InterPro"/>
</dbReference>
<keyword evidence="8" id="KW-1185">Reference proteome</keyword>
<comment type="caution">
    <text evidence="7">The sequence shown here is derived from an EMBL/GenBank/DDBJ whole genome shotgun (WGS) entry which is preliminary data.</text>
</comment>
<dbReference type="SMART" id="SM00490">
    <property type="entry name" value="HELICc"/>
    <property type="match status" value="1"/>
</dbReference>
<dbReference type="GO" id="GO:0043138">
    <property type="term" value="F:3'-5' DNA helicase activity"/>
    <property type="evidence" value="ECO:0007669"/>
    <property type="project" value="TreeGrafter"/>
</dbReference>
<dbReference type="GO" id="GO:0005524">
    <property type="term" value="F:ATP binding"/>
    <property type="evidence" value="ECO:0007669"/>
    <property type="project" value="UniProtKB-KW"/>
</dbReference>
<dbReference type="PANTHER" id="PTHR30580">
    <property type="entry name" value="PRIMOSOMAL PROTEIN N"/>
    <property type="match status" value="1"/>
</dbReference>
<dbReference type="GO" id="GO:0006302">
    <property type="term" value="P:double-strand break repair"/>
    <property type="evidence" value="ECO:0007669"/>
    <property type="project" value="TreeGrafter"/>
</dbReference>
<dbReference type="Pfam" id="PF00271">
    <property type="entry name" value="Helicase_C"/>
    <property type="match status" value="1"/>
</dbReference>
<dbReference type="GO" id="GO:0006310">
    <property type="term" value="P:DNA recombination"/>
    <property type="evidence" value="ECO:0007669"/>
    <property type="project" value="TreeGrafter"/>
</dbReference>
<keyword evidence="3" id="KW-0238">DNA-binding</keyword>
<evidence type="ECO:0000259" key="6">
    <source>
        <dbReference type="PROSITE" id="PS51194"/>
    </source>
</evidence>
<dbReference type="OrthoDB" id="2077914at2"/>
<dbReference type="Pfam" id="PF04851">
    <property type="entry name" value="ResIII"/>
    <property type="match status" value="1"/>
</dbReference>
<dbReference type="EMBL" id="WXEY01000005">
    <property type="protein sequence ID" value="MZP29483.1"/>
    <property type="molecule type" value="Genomic_DNA"/>
</dbReference>
<gene>
    <name evidence="7" type="ORF">GTO91_07160</name>
</gene>
<accession>A0A845L029</accession>
<evidence type="ECO:0000259" key="5">
    <source>
        <dbReference type="PROSITE" id="PS51192"/>
    </source>
</evidence>
<dbReference type="SUPFAM" id="SSF52540">
    <property type="entry name" value="P-loop containing nucleoside triphosphate hydrolases"/>
    <property type="match status" value="1"/>
</dbReference>
<dbReference type="SMART" id="SM00487">
    <property type="entry name" value="DEXDc"/>
    <property type="match status" value="1"/>
</dbReference>
<evidence type="ECO:0000256" key="3">
    <source>
        <dbReference type="ARBA" id="ARBA00023125"/>
    </source>
</evidence>
<sequence length="744" mass="82922">MVCLKGYVYLARGPAQSWLGFTHDPALDLTILGTEGLEALISLTPSLPIGIALYILQELRTVTRDGAADASHSVPLAISGLWRRFSRRLGWGLLPAPEAEGVKETADLGKSGDSRSGQDPWGRWWPWNRHNKATAPSVAGDRELTRLSSQAVHLLKRFGYSPLLASGFPLHVFRPAGEAGTGYRLEDIRLVAECLEGRLLFTAELEKAIMERETGTGRSFPMGQLEDVLQILALAGVVEIYPSILLNGPDDACCVRCGQGNRISASRCVRCGREQCYYCEECLPMGEARLCRPLYGLSGDEGWQRRWERELLPWLTGAVGGNGYVQEAQIDFSPEGSRARDARGGEAPAGPQLTFPLNRMQEKASQRLIDWMTTSDSGADRHPGRSAASGGADDERLSARSALVWAACGAGKTEVSFAAISQVLRRGGRVLFAVPRKDVVLELAPRIQQAFPGNRVLSLYGGSPAKFGDSRLVVATTHQAIRFYRAFDLVVLDEADAFPYQGSAMLYHAVGRARKRNGRSIFMTATPEKDMKQAVQEKRLALVTIPARHHGYPLPTPKIVLEKEWRWERERMIFPEELLRFLHRSVEGEFAQVFLFVPSVFLAQQVGESLKAATRMPPFNDFKGTWVEYSHSRDPEREAKRQRFSRQLFPLFVTTSIMERGITVPRANVVVLFAENERVYDERTLVQMAGRAGRSTERPYGEVWFMGTRVTAAMQEAVDTIHWMNEQARREGFLRPDGQAREAN</sequence>
<dbReference type="PROSITE" id="PS51194">
    <property type="entry name" value="HELICASE_CTER"/>
    <property type="match status" value="1"/>
</dbReference>
<feature type="compositionally biased region" description="Basic and acidic residues" evidence="4">
    <location>
        <begin position="102"/>
        <end position="113"/>
    </location>
</feature>
<evidence type="ECO:0000256" key="1">
    <source>
        <dbReference type="ARBA" id="ARBA00022741"/>
    </source>
</evidence>
<evidence type="ECO:0000256" key="4">
    <source>
        <dbReference type="SAM" id="MobiDB-lite"/>
    </source>
</evidence>
<proteinExistence type="predicted"/>
<evidence type="ECO:0000313" key="7">
    <source>
        <dbReference type="EMBL" id="MZP29483.1"/>
    </source>
</evidence>
<reference evidence="7 8" key="1">
    <citation type="submission" date="2020-01" db="EMBL/GenBank/DDBJ databases">
        <title>Whole-genome sequence of Heliobacterium undosum DSM 13378.</title>
        <authorList>
            <person name="Kyndt J.A."/>
            <person name="Meyer T.E."/>
        </authorList>
    </citation>
    <scope>NUCLEOTIDE SEQUENCE [LARGE SCALE GENOMIC DNA]</scope>
    <source>
        <strain evidence="7 8">DSM 13378</strain>
    </source>
</reference>
<dbReference type="GO" id="GO:0006270">
    <property type="term" value="P:DNA replication initiation"/>
    <property type="evidence" value="ECO:0007669"/>
    <property type="project" value="TreeGrafter"/>
</dbReference>
<keyword evidence="2" id="KW-0067">ATP-binding</keyword>
<dbReference type="InterPro" id="IPR006935">
    <property type="entry name" value="Helicase/UvrB_N"/>
</dbReference>
<keyword evidence="7" id="KW-0378">Hydrolase</keyword>
<organism evidence="7 8">
    <name type="scientific">Heliomicrobium undosum</name>
    <dbReference type="NCBI Taxonomy" id="121734"/>
    <lineage>
        <taxon>Bacteria</taxon>
        <taxon>Bacillati</taxon>
        <taxon>Bacillota</taxon>
        <taxon>Clostridia</taxon>
        <taxon>Eubacteriales</taxon>
        <taxon>Heliobacteriaceae</taxon>
        <taxon>Heliomicrobium</taxon>
    </lineage>
</organism>
<dbReference type="GO" id="GO:0003677">
    <property type="term" value="F:DNA binding"/>
    <property type="evidence" value="ECO:0007669"/>
    <property type="project" value="UniProtKB-KW"/>
</dbReference>
<dbReference type="Gene3D" id="3.40.50.300">
    <property type="entry name" value="P-loop containing nucleotide triphosphate hydrolases"/>
    <property type="match status" value="2"/>
</dbReference>
<feature type="region of interest" description="Disordered" evidence="4">
    <location>
        <begin position="102"/>
        <end position="128"/>
    </location>
</feature>
<keyword evidence="1" id="KW-0547">Nucleotide-binding</keyword>
<dbReference type="AlphaFoldDB" id="A0A845L029"/>
<dbReference type="InterPro" id="IPR027417">
    <property type="entry name" value="P-loop_NTPase"/>
</dbReference>